<evidence type="ECO:0000313" key="1">
    <source>
        <dbReference type="EMBL" id="CAB5162091.1"/>
    </source>
</evidence>
<dbReference type="AlphaFoldDB" id="A0A6J7WBG7"/>
<dbReference type="EMBL" id="CAFBRZ010000118">
    <property type="protein sequence ID" value="CAB5162091.1"/>
    <property type="molecule type" value="Genomic_DNA"/>
</dbReference>
<sequence>MARSCRAIFNEVQSKRRFACGGLYKFEEDEYRLSLMELELERIAAWKNNEEPASPLRHCTREDAYLWIRELPHGIAEQLGHVLPALDGLKWDGVPKVEIDRLKNKYSCLMDPFIDDCDAVMISLKSGIKAVYKGLRQRKSAVMDLTSCTSRLIDLILSDVRSALAESAKRKLIAADKGANP</sequence>
<name>A0A6J7WBG7_9ZZZZ</name>
<proteinExistence type="predicted"/>
<accession>A0A6J7WBG7</accession>
<gene>
    <name evidence="1" type="ORF">UFOPK4444_01363</name>
</gene>
<organism evidence="1">
    <name type="scientific">freshwater metagenome</name>
    <dbReference type="NCBI Taxonomy" id="449393"/>
    <lineage>
        <taxon>unclassified sequences</taxon>
        <taxon>metagenomes</taxon>
        <taxon>ecological metagenomes</taxon>
    </lineage>
</organism>
<protein>
    <submittedName>
        <fullName evidence="1">Unannotated protein</fullName>
    </submittedName>
</protein>
<reference evidence="1" key="1">
    <citation type="submission" date="2020-05" db="EMBL/GenBank/DDBJ databases">
        <authorList>
            <person name="Chiriac C."/>
            <person name="Salcher M."/>
            <person name="Ghai R."/>
            <person name="Kavagutti S V."/>
        </authorList>
    </citation>
    <scope>NUCLEOTIDE SEQUENCE</scope>
</reference>